<evidence type="ECO:0000256" key="7">
    <source>
        <dbReference type="SAM" id="Phobius"/>
    </source>
</evidence>
<dbReference type="GO" id="GO:0016020">
    <property type="term" value="C:membrane"/>
    <property type="evidence" value="ECO:0007669"/>
    <property type="project" value="UniProtKB-SubCell"/>
</dbReference>
<feature type="transmembrane region" description="Helical" evidence="7">
    <location>
        <begin position="303"/>
        <end position="321"/>
    </location>
</feature>
<dbReference type="Gene3D" id="1.20.1540.10">
    <property type="entry name" value="Rhomboid-like"/>
    <property type="match status" value="1"/>
</dbReference>
<evidence type="ECO:0000256" key="6">
    <source>
        <dbReference type="ARBA" id="ARBA00023136"/>
    </source>
</evidence>
<evidence type="ECO:0000313" key="9">
    <source>
        <dbReference type="EMBL" id="MBD3869448.1"/>
    </source>
</evidence>
<evidence type="ECO:0000256" key="3">
    <source>
        <dbReference type="ARBA" id="ARBA00022692"/>
    </source>
</evidence>
<accession>A0A8J7CMI9</accession>
<feature type="transmembrane region" description="Helical" evidence="7">
    <location>
        <begin position="194"/>
        <end position="215"/>
    </location>
</feature>
<evidence type="ECO:0000256" key="1">
    <source>
        <dbReference type="ARBA" id="ARBA00004141"/>
    </source>
</evidence>
<evidence type="ECO:0000256" key="2">
    <source>
        <dbReference type="ARBA" id="ARBA00009045"/>
    </source>
</evidence>
<feature type="transmembrane region" description="Helical" evidence="7">
    <location>
        <begin position="278"/>
        <end position="296"/>
    </location>
</feature>
<comment type="caution">
    <text evidence="9">The sequence shown here is derived from an EMBL/GenBank/DDBJ whole genome shotgun (WGS) entry which is preliminary data.</text>
</comment>
<keyword evidence="4" id="KW-0378">Hydrolase</keyword>
<dbReference type="AlphaFoldDB" id="A0A8J7CMI9"/>
<dbReference type="InterPro" id="IPR050925">
    <property type="entry name" value="Rhomboid_protease_S54"/>
</dbReference>
<proteinExistence type="inferred from homology"/>
<keyword evidence="9" id="KW-0645">Protease</keyword>
<keyword evidence="5 7" id="KW-1133">Transmembrane helix</keyword>
<dbReference type="GO" id="GO:0004252">
    <property type="term" value="F:serine-type endopeptidase activity"/>
    <property type="evidence" value="ECO:0007669"/>
    <property type="project" value="InterPro"/>
</dbReference>
<dbReference type="InterPro" id="IPR022764">
    <property type="entry name" value="Peptidase_S54_rhomboid_dom"/>
</dbReference>
<sequence>MDRFIDWIASFMDSIGMRGSRLRWKWSQRHRSVGEGKAAVDMATRGVRGKHKMCPACGALIPKGASTCPECSERTSGVAGPGAGRAMAGMFPGGVKVTSLILLVNGFWFILMAVRLIQEGHGGFGSVLMFPGEFNESVVRFGALYSPLISGFGDFWRLIPPVFLHGGLMHFFFNSYVLLQIGPFVEEEYGRERFWVIYFGTGVLGYVATLTWKAVTQGGAFSLGASGAIMGLMGALIAYGIRRGGPAGKRIRGQILYYVGYIFLISLLFRGIDHAAHIGGLVSGFALGWVIPYGVLKSRGAKLFWDGAAVVCVLAVVYAFYRIAAQFI</sequence>
<dbReference type="GO" id="GO:0006508">
    <property type="term" value="P:proteolysis"/>
    <property type="evidence" value="ECO:0007669"/>
    <property type="project" value="UniProtKB-KW"/>
</dbReference>
<evidence type="ECO:0000256" key="4">
    <source>
        <dbReference type="ARBA" id="ARBA00022801"/>
    </source>
</evidence>
<dbReference type="PANTHER" id="PTHR43731:SF14">
    <property type="entry name" value="PRESENILIN-ASSOCIATED RHOMBOID-LIKE PROTEIN, MITOCHONDRIAL"/>
    <property type="match status" value="1"/>
</dbReference>
<evidence type="ECO:0000259" key="8">
    <source>
        <dbReference type="Pfam" id="PF01694"/>
    </source>
</evidence>
<dbReference type="EMBL" id="JACXWD010000090">
    <property type="protein sequence ID" value="MBD3869448.1"/>
    <property type="molecule type" value="Genomic_DNA"/>
</dbReference>
<feature type="transmembrane region" description="Helical" evidence="7">
    <location>
        <begin position="162"/>
        <end position="182"/>
    </location>
</feature>
<feature type="transmembrane region" description="Helical" evidence="7">
    <location>
        <begin position="221"/>
        <end position="241"/>
    </location>
</feature>
<evidence type="ECO:0000313" key="10">
    <source>
        <dbReference type="Proteomes" id="UP000648239"/>
    </source>
</evidence>
<gene>
    <name evidence="9" type="ORF">IFK94_15105</name>
</gene>
<dbReference type="InterPro" id="IPR035952">
    <property type="entry name" value="Rhomboid-like_sf"/>
</dbReference>
<comment type="subcellular location">
    <subcellularLocation>
        <location evidence="1">Membrane</location>
        <topology evidence="1">Multi-pass membrane protein</topology>
    </subcellularLocation>
</comment>
<dbReference type="Pfam" id="PF01694">
    <property type="entry name" value="Rhomboid"/>
    <property type="match status" value="1"/>
</dbReference>
<keyword evidence="6 7" id="KW-0472">Membrane</keyword>
<dbReference type="SUPFAM" id="SSF144091">
    <property type="entry name" value="Rhomboid-like"/>
    <property type="match status" value="1"/>
</dbReference>
<protein>
    <submittedName>
        <fullName evidence="9">Rhomboid family intramembrane serine protease</fullName>
    </submittedName>
</protein>
<dbReference type="PANTHER" id="PTHR43731">
    <property type="entry name" value="RHOMBOID PROTEASE"/>
    <property type="match status" value="1"/>
</dbReference>
<feature type="domain" description="Peptidase S54 rhomboid" evidence="8">
    <location>
        <begin position="154"/>
        <end position="291"/>
    </location>
</feature>
<feature type="transmembrane region" description="Helical" evidence="7">
    <location>
        <begin position="253"/>
        <end position="272"/>
    </location>
</feature>
<evidence type="ECO:0000256" key="5">
    <source>
        <dbReference type="ARBA" id="ARBA00022989"/>
    </source>
</evidence>
<organism evidence="9 10">
    <name type="scientific">Candidatus Polarisedimenticola svalbardensis</name>
    <dbReference type="NCBI Taxonomy" id="2886004"/>
    <lineage>
        <taxon>Bacteria</taxon>
        <taxon>Pseudomonadati</taxon>
        <taxon>Acidobacteriota</taxon>
        <taxon>Candidatus Polarisedimenticolia</taxon>
        <taxon>Candidatus Polarisedimenticolales</taxon>
        <taxon>Candidatus Polarisedimenticolaceae</taxon>
        <taxon>Candidatus Polarisedimenticola</taxon>
    </lineage>
</organism>
<comment type="similarity">
    <text evidence="2">Belongs to the peptidase S54 family.</text>
</comment>
<keyword evidence="3 7" id="KW-0812">Transmembrane</keyword>
<feature type="transmembrane region" description="Helical" evidence="7">
    <location>
        <begin position="97"/>
        <end position="117"/>
    </location>
</feature>
<reference evidence="9 10" key="1">
    <citation type="submission" date="2020-08" db="EMBL/GenBank/DDBJ databases">
        <title>Acidobacteriota in marine sediments use diverse sulfur dissimilation pathways.</title>
        <authorList>
            <person name="Wasmund K."/>
        </authorList>
    </citation>
    <scope>NUCLEOTIDE SEQUENCE [LARGE SCALE GENOMIC DNA]</scope>
    <source>
        <strain evidence="9">MAG AM4</strain>
    </source>
</reference>
<dbReference type="Proteomes" id="UP000648239">
    <property type="component" value="Unassembled WGS sequence"/>
</dbReference>
<name>A0A8J7CMI9_9BACT</name>